<evidence type="ECO:0000259" key="2">
    <source>
        <dbReference type="Pfam" id="PF19838"/>
    </source>
</evidence>
<organism evidence="3 4">
    <name type="scientific">Hymenobacter polaris</name>
    <dbReference type="NCBI Taxonomy" id="2682546"/>
    <lineage>
        <taxon>Bacteria</taxon>
        <taxon>Pseudomonadati</taxon>
        <taxon>Bacteroidota</taxon>
        <taxon>Cytophagia</taxon>
        <taxon>Cytophagales</taxon>
        <taxon>Hymenobacteraceae</taxon>
        <taxon>Hymenobacter</taxon>
    </lineage>
</organism>
<feature type="region of interest" description="Disordered" evidence="1">
    <location>
        <begin position="40"/>
        <end position="93"/>
    </location>
</feature>
<dbReference type="RefSeq" id="WP_169529365.1">
    <property type="nucleotide sequence ID" value="NZ_JABBGH010000001.1"/>
</dbReference>
<dbReference type="EMBL" id="JABBGH010000001">
    <property type="protein sequence ID" value="NML64038.1"/>
    <property type="molecule type" value="Genomic_DNA"/>
</dbReference>
<dbReference type="Proteomes" id="UP000559626">
    <property type="component" value="Unassembled WGS sequence"/>
</dbReference>
<proteinExistence type="predicted"/>
<sequence>MLSFKTFFSGVGGSQGPRLLLLLSLWLGLLGLALPRAQAQTTTDTTRTVAHPPVRFITPDPSAPKAAPPPGVAEPGRPSSGAASRQIAPTAIADTSRRVRDSLNVVMLKRRSQVETAVKYKAKDSIQFDIDSKTARLYNKSAVDYGAMSLNAALITVNYGANTVQAAGQRDTVKHKLVDTPVMKDEAGTYQAERIAYNFKTKKGKIGQVITKQGEGIVHAEVVKKMPNNDTYGLRGRYTTCDLADPHFYIEAKKMKVIPGQKVITGPFHMVIAGIPLPIGLPFGYFPTPHNGRGSGIIIPTFGQGAQRGFSLSNGGYYWAPNDYIGVRLTGDIYAGNADRFGGWALNADISYRKRYKYTGSFRLSFANQPVTPILNTTTALNSDNVYANSINTFWINWSHTPTPLPGGGVFSASVQAGSSSYNRVNTLNARQLLSAAFNSNISYSKQLRRLPINYSLQASQTQNVQTGEMTFTLPNLSVGVARQYPYQWFGISPRGRWYEQFAVSYSLVGQNRISNLVPVTTLASGLPLLGGNSTAYYLPVSLKSAGSLLRNAQNGLQHQFQITLPSAAVLGNHIQIQPSIQYGETWYAKSLSYSYEPLAKAIRVDTLGGFNRAYAVSGGATATTNFYGTVVFKGDHYVKAIRHKVTPSLSYSYSPDLSKNAAYLAYNPNSDFVNQVSDAYYGTSRNRNQILDPALFARYQGFAYGTPTTAAVNQIAFTIQNQIEMKVRNSQDTTGNQPTRKVSLADGLDVAVSYNFGTGRRDARGRPLDTLKLSPLTLNYRVQIAKKLNVNFTSTFIFYQRDSTGRLINRYLWEQNNSRRLARIASANLSLGYQFNPAARPKKASNVPRATAPTNDPVLGTPLPPSVYADYIDFDIPWEATVAYTATYTTAQYQLRPLLYNQLPFLSGNSVTASGSVKLTKELRLQSTLSFDLVNKTLPYPQVSFYRDLHCWQISGTWTPVGPYRGYFFTLAAKSSLLQDLKLNRNKTILNR</sequence>
<dbReference type="InterPro" id="IPR045659">
    <property type="entry name" value="LptD_2"/>
</dbReference>
<evidence type="ECO:0000313" key="4">
    <source>
        <dbReference type="Proteomes" id="UP000559626"/>
    </source>
</evidence>
<dbReference type="Pfam" id="PF19838">
    <property type="entry name" value="LptD_2"/>
    <property type="match status" value="1"/>
</dbReference>
<dbReference type="GO" id="GO:0009279">
    <property type="term" value="C:cell outer membrane"/>
    <property type="evidence" value="ECO:0007669"/>
    <property type="project" value="TreeGrafter"/>
</dbReference>
<gene>
    <name evidence="3" type="ORF">HHL22_02355</name>
</gene>
<feature type="domain" description="LPS-assembly protein LptD central" evidence="2">
    <location>
        <begin position="263"/>
        <end position="800"/>
    </location>
</feature>
<comment type="caution">
    <text evidence="3">The sequence shown here is derived from an EMBL/GenBank/DDBJ whole genome shotgun (WGS) entry which is preliminary data.</text>
</comment>
<evidence type="ECO:0000256" key="1">
    <source>
        <dbReference type="SAM" id="MobiDB-lite"/>
    </source>
</evidence>
<dbReference type="AlphaFoldDB" id="A0A7Y0AB44"/>
<reference evidence="3 4" key="1">
    <citation type="submission" date="2020-04" db="EMBL/GenBank/DDBJ databases">
        <title>Hymenobacter polaris sp. nov., isolated from Arctic soil.</title>
        <authorList>
            <person name="Dahal R.H."/>
        </authorList>
    </citation>
    <scope>NUCLEOTIDE SEQUENCE [LARGE SCALE GENOMIC DNA]</scope>
    <source>
        <strain evidence="3 4">RP-2-7</strain>
    </source>
</reference>
<dbReference type="GO" id="GO:1990351">
    <property type="term" value="C:transporter complex"/>
    <property type="evidence" value="ECO:0007669"/>
    <property type="project" value="TreeGrafter"/>
</dbReference>
<protein>
    <submittedName>
        <fullName evidence="3">LPS-assembly protein LptD</fullName>
    </submittedName>
</protein>
<keyword evidence="4" id="KW-1185">Reference proteome</keyword>
<accession>A0A7Y0AB44</accession>
<dbReference type="PANTHER" id="PTHR30189:SF1">
    <property type="entry name" value="LPS-ASSEMBLY PROTEIN LPTD"/>
    <property type="match status" value="1"/>
</dbReference>
<name>A0A7Y0AB44_9BACT</name>
<evidence type="ECO:0000313" key="3">
    <source>
        <dbReference type="EMBL" id="NML64038.1"/>
    </source>
</evidence>
<dbReference type="InterPro" id="IPR050218">
    <property type="entry name" value="LptD"/>
</dbReference>
<dbReference type="PANTHER" id="PTHR30189">
    <property type="entry name" value="LPS-ASSEMBLY PROTEIN"/>
    <property type="match status" value="1"/>
</dbReference>